<evidence type="ECO:0000313" key="2">
    <source>
        <dbReference type="EMBL" id="SDK35278.1"/>
    </source>
</evidence>
<proteinExistence type="predicted"/>
<keyword evidence="3" id="KW-1185">Reference proteome</keyword>
<dbReference type="Proteomes" id="UP000198694">
    <property type="component" value="Unassembled WGS sequence"/>
</dbReference>
<feature type="transmembrane region" description="Helical" evidence="1">
    <location>
        <begin position="49"/>
        <end position="67"/>
    </location>
</feature>
<accession>A0A1G9B752</accession>
<protein>
    <submittedName>
        <fullName evidence="2">Uncharacterized protein</fullName>
    </submittedName>
</protein>
<organism evidence="2 3">
    <name type="scientific">Sediminibacillus albus</name>
    <dbReference type="NCBI Taxonomy" id="407036"/>
    <lineage>
        <taxon>Bacteria</taxon>
        <taxon>Bacillati</taxon>
        <taxon>Bacillota</taxon>
        <taxon>Bacilli</taxon>
        <taxon>Bacillales</taxon>
        <taxon>Bacillaceae</taxon>
        <taxon>Sediminibacillus</taxon>
    </lineage>
</organism>
<keyword evidence="1" id="KW-0472">Membrane</keyword>
<keyword evidence="1" id="KW-1133">Transmembrane helix</keyword>
<evidence type="ECO:0000256" key="1">
    <source>
        <dbReference type="SAM" id="Phobius"/>
    </source>
</evidence>
<reference evidence="2 3" key="1">
    <citation type="submission" date="2016-10" db="EMBL/GenBank/DDBJ databases">
        <authorList>
            <person name="de Groot N.N."/>
        </authorList>
    </citation>
    <scope>NUCLEOTIDE SEQUENCE [LARGE SCALE GENOMIC DNA]</scope>
    <source>
        <strain evidence="2 3">CGMCC 1.6502</strain>
    </source>
</reference>
<gene>
    <name evidence="2" type="ORF">SAMN05216243_2847</name>
</gene>
<name>A0A1G9B752_9BACI</name>
<sequence>MHSAFGINIDKDRQLLSLIDISCTVKPFSASEAALDIFVHPLNGSSYLAMYWLFIMAYTFVSFLDILKW</sequence>
<dbReference type="AlphaFoldDB" id="A0A1G9B752"/>
<keyword evidence="1" id="KW-0812">Transmembrane</keyword>
<dbReference type="EMBL" id="FNFL01000005">
    <property type="protein sequence ID" value="SDK35278.1"/>
    <property type="molecule type" value="Genomic_DNA"/>
</dbReference>
<dbReference type="STRING" id="407036.SAMN05216243_2847"/>
<evidence type="ECO:0000313" key="3">
    <source>
        <dbReference type="Proteomes" id="UP000198694"/>
    </source>
</evidence>